<dbReference type="Pfam" id="PF05598">
    <property type="entry name" value="DUF772"/>
    <property type="match status" value="1"/>
</dbReference>
<protein>
    <submittedName>
        <fullName evidence="2">Transposase</fullName>
    </submittedName>
</protein>
<comment type="caution">
    <text evidence="2">The sequence shown here is derived from an EMBL/GenBank/DDBJ whole genome shotgun (WGS) entry which is preliminary data.</text>
</comment>
<dbReference type="InterPro" id="IPR008490">
    <property type="entry name" value="Transposase_InsH_N"/>
</dbReference>
<proteinExistence type="predicted"/>
<feature type="domain" description="Transposase InsH N-terminal" evidence="1">
    <location>
        <begin position="15"/>
        <end position="70"/>
    </location>
</feature>
<dbReference type="Proteomes" id="UP001597368">
    <property type="component" value="Unassembled WGS sequence"/>
</dbReference>
<gene>
    <name evidence="2" type="ORF">ACFSKW_28260</name>
</gene>
<reference evidence="3" key="1">
    <citation type="journal article" date="2019" name="Int. J. Syst. Evol. Microbiol.">
        <title>The Global Catalogue of Microorganisms (GCM) 10K type strain sequencing project: providing services to taxonomists for standard genome sequencing and annotation.</title>
        <authorList>
            <consortium name="The Broad Institute Genomics Platform"/>
            <consortium name="The Broad Institute Genome Sequencing Center for Infectious Disease"/>
            <person name="Wu L."/>
            <person name="Ma J."/>
        </authorList>
    </citation>
    <scope>NUCLEOTIDE SEQUENCE [LARGE SCALE GENOMIC DNA]</scope>
    <source>
        <strain evidence="3">ICMP 6774ER</strain>
    </source>
</reference>
<sequence>MPLPMRMRDELGEVFADEAFAGVFGKGGKPGWSPGRAALITVVQRVDNLTEAVATDLTWKYALGLSLDDPGSTPAC</sequence>
<accession>A0ABW4T156</accession>
<evidence type="ECO:0000259" key="1">
    <source>
        <dbReference type="Pfam" id="PF05598"/>
    </source>
</evidence>
<evidence type="ECO:0000313" key="2">
    <source>
        <dbReference type="EMBL" id="MFD1935376.1"/>
    </source>
</evidence>
<keyword evidence="3" id="KW-1185">Reference proteome</keyword>
<evidence type="ECO:0000313" key="3">
    <source>
        <dbReference type="Proteomes" id="UP001597368"/>
    </source>
</evidence>
<name>A0ABW4T156_9ACTN</name>
<dbReference type="EMBL" id="JBHUFV010000043">
    <property type="protein sequence ID" value="MFD1935376.1"/>
    <property type="molecule type" value="Genomic_DNA"/>
</dbReference>
<organism evidence="2 3">
    <name type="scientific">Nonomuraea mangrovi</name>
    <dbReference type="NCBI Taxonomy" id="2316207"/>
    <lineage>
        <taxon>Bacteria</taxon>
        <taxon>Bacillati</taxon>
        <taxon>Actinomycetota</taxon>
        <taxon>Actinomycetes</taxon>
        <taxon>Streptosporangiales</taxon>
        <taxon>Streptosporangiaceae</taxon>
        <taxon>Nonomuraea</taxon>
    </lineage>
</organism>